<dbReference type="Proteomes" id="UP001150904">
    <property type="component" value="Unassembled WGS sequence"/>
</dbReference>
<dbReference type="InterPro" id="IPR050307">
    <property type="entry name" value="Sterol_Desaturase_Related"/>
</dbReference>
<reference evidence="6" key="2">
    <citation type="journal article" date="2023" name="IMA Fungus">
        <title>Comparative genomic study of the Penicillium genus elucidates a diverse pangenome and 15 lateral gene transfer events.</title>
        <authorList>
            <person name="Petersen C."/>
            <person name="Sorensen T."/>
            <person name="Nielsen M.R."/>
            <person name="Sondergaard T.E."/>
            <person name="Sorensen J.L."/>
            <person name="Fitzpatrick D.A."/>
            <person name="Frisvad J.C."/>
            <person name="Nielsen K.L."/>
        </authorList>
    </citation>
    <scope>NUCLEOTIDE SEQUENCE</scope>
    <source>
        <strain evidence="6">IBT 15544</strain>
    </source>
</reference>
<evidence type="ECO:0000256" key="4">
    <source>
        <dbReference type="ARBA" id="ARBA00023136"/>
    </source>
</evidence>
<dbReference type="GO" id="GO:0016020">
    <property type="term" value="C:membrane"/>
    <property type="evidence" value="ECO:0007669"/>
    <property type="project" value="UniProtKB-SubCell"/>
</dbReference>
<evidence type="ECO:0000256" key="3">
    <source>
        <dbReference type="ARBA" id="ARBA00022989"/>
    </source>
</evidence>
<evidence type="ECO:0000256" key="2">
    <source>
        <dbReference type="ARBA" id="ARBA00022692"/>
    </source>
</evidence>
<dbReference type="GO" id="GO:0008610">
    <property type="term" value="P:lipid biosynthetic process"/>
    <property type="evidence" value="ECO:0007669"/>
    <property type="project" value="InterPro"/>
</dbReference>
<dbReference type="AlphaFoldDB" id="A0A9W9NH11"/>
<comment type="subcellular location">
    <subcellularLocation>
        <location evidence="1">Membrane</location>
    </subcellularLocation>
</comment>
<organism evidence="6 7">
    <name type="scientific">Penicillium cinerascens</name>
    <dbReference type="NCBI Taxonomy" id="70096"/>
    <lineage>
        <taxon>Eukaryota</taxon>
        <taxon>Fungi</taxon>
        <taxon>Dikarya</taxon>
        <taxon>Ascomycota</taxon>
        <taxon>Pezizomycotina</taxon>
        <taxon>Eurotiomycetes</taxon>
        <taxon>Eurotiomycetidae</taxon>
        <taxon>Eurotiales</taxon>
        <taxon>Aspergillaceae</taxon>
        <taxon>Penicillium</taxon>
    </lineage>
</organism>
<gene>
    <name evidence="6" type="ORF">N7498_000537</name>
</gene>
<dbReference type="RefSeq" id="XP_058313011.1">
    <property type="nucleotide sequence ID" value="XM_058447600.1"/>
</dbReference>
<keyword evidence="2" id="KW-0812">Transmembrane</keyword>
<accession>A0A9W9NH11</accession>
<feature type="domain" description="Fatty acid hydroxylase" evidence="5">
    <location>
        <begin position="186"/>
        <end position="332"/>
    </location>
</feature>
<evidence type="ECO:0000313" key="7">
    <source>
        <dbReference type="Proteomes" id="UP001150904"/>
    </source>
</evidence>
<evidence type="ECO:0000256" key="1">
    <source>
        <dbReference type="ARBA" id="ARBA00004370"/>
    </source>
</evidence>
<keyword evidence="7" id="KW-1185">Reference proteome</keyword>
<protein>
    <recommendedName>
        <fullName evidence="5">Fatty acid hydroxylase domain-containing protein</fullName>
    </recommendedName>
</protein>
<dbReference type="OrthoDB" id="6354873at2759"/>
<evidence type="ECO:0000313" key="6">
    <source>
        <dbReference type="EMBL" id="KAJ5218438.1"/>
    </source>
</evidence>
<name>A0A9W9NH11_9EURO</name>
<dbReference type="GO" id="GO:0016491">
    <property type="term" value="F:oxidoreductase activity"/>
    <property type="evidence" value="ECO:0007669"/>
    <property type="project" value="InterPro"/>
</dbReference>
<dbReference type="EMBL" id="JAPQKR010000004">
    <property type="protein sequence ID" value="KAJ5218438.1"/>
    <property type="molecule type" value="Genomic_DNA"/>
</dbReference>
<dbReference type="GO" id="GO:0005506">
    <property type="term" value="F:iron ion binding"/>
    <property type="evidence" value="ECO:0007669"/>
    <property type="project" value="InterPro"/>
</dbReference>
<reference evidence="6" key="1">
    <citation type="submission" date="2022-12" db="EMBL/GenBank/DDBJ databases">
        <authorList>
            <person name="Petersen C."/>
        </authorList>
    </citation>
    <scope>NUCLEOTIDE SEQUENCE</scope>
    <source>
        <strain evidence="6">IBT 15544</strain>
    </source>
</reference>
<dbReference type="GeneID" id="83174900"/>
<keyword evidence="4" id="KW-0472">Membrane</keyword>
<comment type="caution">
    <text evidence="6">The sequence shown here is derived from an EMBL/GenBank/DDBJ whole genome shotgun (WGS) entry which is preliminary data.</text>
</comment>
<dbReference type="InterPro" id="IPR006694">
    <property type="entry name" value="Fatty_acid_hydroxylase"/>
</dbReference>
<keyword evidence="3" id="KW-1133">Transmembrane helix</keyword>
<evidence type="ECO:0000259" key="5">
    <source>
        <dbReference type="Pfam" id="PF04116"/>
    </source>
</evidence>
<dbReference type="PANTHER" id="PTHR11863">
    <property type="entry name" value="STEROL DESATURASE"/>
    <property type="match status" value="1"/>
</dbReference>
<sequence>MSTQTTQTTAVKRNSADSMVSTWRHDRSQWQFWHWMIELLGLHLVDLDGEVPVFSKTEKIHSTREWTVHLWILLHAAIPLALHHAYTTYTGQNLNIFAAFALYSSAFKLNGIHEMHIMRRLGQRYGFLDGDKHPRDEIPDVGVGKVMRELMSTSSFRVIMAIYLTYQPSETPSSMQWKWLPLEIGLYSITVDFWFYWYHRLMHSMGPLWKFHRRHHLTKHPNPLLSAYADHEQEFMDITGIPLLAYTTLKILGVPMGFYEWWICFQYIAFSEFMGHSGLRIHGGAPSTLNWLLELFDAELVIEDHDLHHRYGWRKSHNYGKQTRFWDKIFGTCHDRIESVKGNVDYANRVTMPLL</sequence>
<proteinExistence type="predicted"/>
<dbReference type="Pfam" id="PF04116">
    <property type="entry name" value="FA_hydroxylase"/>
    <property type="match status" value="1"/>
</dbReference>